<keyword evidence="2 4" id="KW-0808">Transferase</keyword>
<proteinExistence type="inferred from homology"/>
<feature type="domain" description="Release factor glutamine methyltransferase N-terminal" evidence="6">
    <location>
        <begin position="8"/>
        <end position="78"/>
    </location>
</feature>
<dbReference type="CDD" id="cd02440">
    <property type="entry name" value="AdoMet_MTases"/>
    <property type="match status" value="1"/>
</dbReference>
<evidence type="ECO:0000313" key="8">
    <source>
        <dbReference type="Proteomes" id="UP000317315"/>
    </source>
</evidence>
<evidence type="ECO:0000259" key="5">
    <source>
        <dbReference type="Pfam" id="PF13847"/>
    </source>
</evidence>
<dbReference type="SUPFAM" id="SSF53335">
    <property type="entry name" value="S-adenosyl-L-methionine-dependent methyltransferases"/>
    <property type="match status" value="1"/>
</dbReference>
<dbReference type="InterPro" id="IPR004556">
    <property type="entry name" value="HemK-like"/>
</dbReference>
<keyword evidence="8" id="KW-1185">Reference proteome</keyword>
<dbReference type="EC" id="2.1.1.297" evidence="4"/>
<evidence type="ECO:0000256" key="4">
    <source>
        <dbReference type="HAMAP-Rule" id="MF_02126"/>
    </source>
</evidence>
<comment type="function">
    <text evidence="4">Methylates the class 1 translation termination release factors RF1/PrfA and RF2/PrfB on the glutamine residue of the universally conserved GGQ motif.</text>
</comment>
<protein>
    <recommendedName>
        <fullName evidence="4">Release factor glutamine methyltransferase</fullName>
        <shortName evidence="4">RF MTase</shortName>
        <ecNumber evidence="4">2.1.1.297</ecNumber>
    </recommendedName>
    <alternativeName>
        <fullName evidence="4">N5-glutamine methyltransferase PrmC</fullName>
    </alternativeName>
    <alternativeName>
        <fullName evidence="4">Protein-(glutamine-N5) MTase PrmC</fullName>
    </alternativeName>
    <alternativeName>
        <fullName evidence="4">Protein-glutamine N-methyltransferase PrmC</fullName>
    </alternativeName>
</protein>
<dbReference type="RefSeq" id="WP_142934584.1">
    <property type="nucleotide sequence ID" value="NZ_FXTM01000006.1"/>
</dbReference>
<reference evidence="7 8" key="1">
    <citation type="submission" date="2017-05" db="EMBL/GenBank/DDBJ databases">
        <authorList>
            <person name="Varghese N."/>
            <person name="Submissions S."/>
        </authorList>
    </citation>
    <scope>NUCLEOTIDE SEQUENCE [LARGE SCALE GENOMIC DNA]</scope>
    <source>
        <strain evidence="7 8">DSM 16304</strain>
    </source>
</reference>
<accession>A0A521BLF8</accession>
<dbReference type="PROSITE" id="PS00092">
    <property type="entry name" value="N6_MTASE"/>
    <property type="match status" value="1"/>
</dbReference>
<comment type="catalytic activity">
    <reaction evidence="4">
        <text>L-glutaminyl-[peptide chain release factor] + S-adenosyl-L-methionine = N(5)-methyl-L-glutaminyl-[peptide chain release factor] + S-adenosyl-L-homocysteine + H(+)</text>
        <dbReference type="Rhea" id="RHEA:42896"/>
        <dbReference type="Rhea" id="RHEA-COMP:10271"/>
        <dbReference type="Rhea" id="RHEA-COMP:10272"/>
        <dbReference type="ChEBI" id="CHEBI:15378"/>
        <dbReference type="ChEBI" id="CHEBI:30011"/>
        <dbReference type="ChEBI" id="CHEBI:57856"/>
        <dbReference type="ChEBI" id="CHEBI:59789"/>
        <dbReference type="ChEBI" id="CHEBI:61891"/>
        <dbReference type="EC" id="2.1.1.297"/>
    </reaction>
</comment>
<dbReference type="GO" id="GO:0102559">
    <property type="term" value="F:peptide chain release factor N(5)-glutamine methyltransferase activity"/>
    <property type="evidence" value="ECO:0007669"/>
    <property type="project" value="UniProtKB-EC"/>
</dbReference>
<dbReference type="EMBL" id="FXTM01000006">
    <property type="protein sequence ID" value="SMO47998.1"/>
    <property type="molecule type" value="Genomic_DNA"/>
</dbReference>
<sequence>MEWTVGSLVKRAAEILRERGSKTPRLDAELLLVHSLGLKSRVELYTNFDRPLSEDEVERYRKLIVRRAKGEPVAYITGNREFFGFEFSVDRGVLIPRPETEFLVEVVFEFLRNKEGLTVVDVGTGSGCIVLTLCKLTGERHKFFGIDISKKALEISEKNREKLGCSKVEFLKGDLLSPIDFSVDVVVSNPPYVSVNDPKLEREVLKFEPAGALFGGRTGLEVIERLVEQSSEKLKRGGLLALEVGIGQSDKVSNLLRSSGFEDIKTYRDLSGIERVVTGVKE</sequence>
<dbReference type="Gene3D" id="1.10.8.10">
    <property type="entry name" value="DNA helicase RuvA subunit, C-terminal domain"/>
    <property type="match status" value="1"/>
</dbReference>
<dbReference type="InterPro" id="IPR002052">
    <property type="entry name" value="DNA_methylase_N6_adenine_CS"/>
</dbReference>
<evidence type="ECO:0000313" key="7">
    <source>
        <dbReference type="EMBL" id="SMO47998.1"/>
    </source>
</evidence>
<dbReference type="PANTHER" id="PTHR18895:SF74">
    <property type="entry name" value="MTRF1L RELEASE FACTOR GLUTAMINE METHYLTRANSFERASE"/>
    <property type="match status" value="1"/>
</dbReference>
<dbReference type="Gene3D" id="3.40.50.150">
    <property type="entry name" value="Vaccinia Virus protein VP39"/>
    <property type="match status" value="1"/>
</dbReference>
<gene>
    <name evidence="4" type="primary">prmC</name>
    <name evidence="7" type="ORF">SAMN06269117_10613</name>
</gene>
<dbReference type="HAMAP" id="MF_02126">
    <property type="entry name" value="RF_methyltr_PrmC"/>
    <property type="match status" value="1"/>
</dbReference>
<feature type="domain" description="Methyltransferase" evidence="5">
    <location>
        <begin position="114"/>
        <end position="203"/>
    </location>
</feature>
<feature type="binding site" evidence="4">
    <location>
        <position position="147"/>
    </location>
    <ligand>
        <name>S-adenosyl-L-methionine</name>
        <dbReference type="ChEBI" id="CHEBI:59789"/>
    </ligand>
</feature>
<dbReference type="InterPro" id="IPR019874">
    <property type="entry name" value="RF_methyltr_PrmC"/>
</dbReference>
<dbReference type="AlphaFoldDB" id="A0A521BLF8"/>
<dbReference type="Pfam" id="PF13847">
    <property type="entry name" value="Methyltransf_31"/>
    <property type="match status" value="1"/>
</dbReference>
<feature type="binding site" evidence="4">
    <location>
        <begin position="123"/>
        <end position="127"/>
    </location>
    <ligand>
        <name>S-adenosyl-L-methionine</name>
        <dbReference type="ChEBI" id="CHEBI:59789"/>
    </ligand>
</feature>
<dbReference type="NCBIfam" id="TIGR03534">
    <property type="entry name" value="RF_mod_PrmC"/>
    <property type="match status" value="1"/>
</dbReference>
<dbReference type="InterPro" id="IPR040758">
    <property type="entry name" value="PrmC_N"/>
</dbReference>
<evidence type="ECO:0000256" key="3">
    <source>
        <dbReference type="ARBA" id="ARBA00022691"/>
    </source>
</evidence>
<evidence type="ECO:0000259" key="6">
    <source>
        <dbReference type="Pfam" id="PF17827"/>
    </source>
</evidence>
<dbReference type="InterPro" id="IPR029063">
    <property type="entry name" value="SAM-dependent_MTases_sf"/>
</dbReference>
<dbReference type="Pfam" id="PF17827">
    <property type="entry name" value="PrmC_N"/>
    <property type="match status" value="1"/>
</dbReference>
<name>A0A521BLF8_9BACT</name>
<dbReference type="GO" id="GO:0032259">
    <property type="term" value="P:methylation"/>
    <property type="evidence" value="ECO:0007669"/>
    <property type="project" value="UniProtKB-KW"/>
</dbReference>
<dbReference type="NCBIfam" id="TIGR00536">
    <property type="entry name" value="hemK_fam"/>
    <property type="match status" value="1"/>
</dbReference>
<comment type="similarity">
    <text evidence="4">Belongs to the protein N5-glutamine methyltransferase family. PrmC subfamily.</text>
</comment>
<dbReference type="GO" id="GO:0003676">
    <property type="term" value="F:nucleic acid binding"/>
    <property type="evidence" value="ECO:0007669"/>
    <property type="project" value="InterPro"/>
</dbReference>
<keyword evidence="1 4" id="KW-0489">Methyltransferase</keyword>
<keyword evidence="3 4" id="KW-0949">S-adenosyl-L-methionine</keyword>
<organism evidence="7 8">
    <name type="scientific">Balnearium lithotrophicum</name>
    <dbReference type="NCBI Taxonomy" id="223788"/>
    <lineage>
        <taxon>Bacteria</taxon>
        <taxon>Pseudomonadati</taxon>
        <taxon>Aquificota</taxon>
        <taxon>Aquificia</taxon>
        <taxon>Desulfurobacteriales</taxon>
        <taxon>Desulfurobacteriaceae</taxon>
        <taxon>Balnearium</taxon>
    </lineage>
</organism>
<dbReference type="Proteomes" id="UP000317315">
    <property type="component" value="Unassembled WGS sequence"/>
</dbReference>
<dbReference type="OrthoDB" id="9784805at2"/>
<dbReference type="InterPro" id="IPR025714">
    <property type="entry name" value="Methyltranfer_dom"/>
</dbReference>
<comment type="caution">
    <text evidence="4">Lacks conserved residue(s) required for the propagation of feature annotation.</text>
</comment>
<dbReference type="InterPro" id="IPR050320">
    <property type="entry name" value="N5-glutamine_MTase"/>
</dbReference>
<evidence type="ECO:0000256" key="1">
    <source>
        <dbReference type="ARBA" id="ARBA00022603"/>
    </source>
</evidence>
<feature type="binding site" evidence="4">
    <location>
        <position position="189"/>
    </location>
    <ligand>
        <name>S-adenosyl-L-methionine</name>
        <dbReference type="ChEBI" id="CHEBI:59789"/>
    </ligand>
</feature>
<feature type="binding site" evidence="4">
    <location>
        <begin position="189"/>
        <end position="192"/>
    </location>
    <ligand>
        <name>substrate</name>
    </ligand>
</feature>
<dbReference type="PANTHER" id="PTHR18895">
    <property type="entry name" value="HEMK METHYLTRANSFERASE"/>
    <property type="match status" value="1"/>
</dbReference>
<evidence type="ECO:0000256" key="2">
    <source>
        <dbReference type="ARBA" id="ARBA00022679"/>
    </source>
</evidence>